<dbReference type="Pfam" id="PF02784">
    <property type="entry name" value="Orn_Arg_deC_N"/>
    <property type="match status" value="1"/>
</dbReference>
<dbReference type="InterPro" id="IPR022657">
    <property type="entry name" value="De-COase2_CS"/>
</dbReference>
<dbReference type="Gene3D" id="2.40.37.10">
    <property type="entry name" value="Lyase, Ornithine Decarboxylase, Chain A, domain 1"/>
    <property type="match status" value="1"/>
</dbReference>
<dbReference type="InterPro" id="IPR022653">
    <property type="entry name" value="De-COase2_pyr-phos_BS"/>
</dbReference>
<sequence length="391" mass="42227">MACPHANVEALLSELQPSEPMLCVWPDRIAAQLRRFQGGFPGEVLYAIKANPLASVLRTLCAAGLRHFDVASIAEIEAVTAIRRDAGLFFHNPVKSRDAIRVSASLPQIHSFAVDHADELAKCMAETDRRDIQIAVRMATQRADAAQDFSTKFGAAPAEAAQILRAAHQAGFACGLTFHVGTQCRNPQAYSDALAACGEIAAVAGVPLASIDVGGGFPAAHEGEIVPPLETYFDAIGRSFRDLHIEGCRLLCEPGRALVAQACAVLVQVVHRRDGRLHINDGVAGSFGELSFLDRRVPARLYRRRGTDVRGVDGEPTTFTLVGPLAFDTRDELPGRYALPADAREGDWILLGELGAYATCLAADFLAYRQPLDATVAEWPWIDARERDHAA</sequence>
<evidence type="ECO:0000313" key="10">
    <source>
        <dbReference type="Proteomes" id="UP000011841"/>
    </source>
</evidence>
<dbReference type="HOGENOM" id="CLU_026444_1_3_5"/>
<dbReference type="EC" id="4.1.1.17" evidence="6"/>
<evidence type="ECO:0000256" key="5">
    <source>
        <dbReference type="ARBA" id="ARBA00034115"/>
    </source>
</evidence>
<keyword evidence="3" id="KW-0663">Pyridoxal phosphate</keyword>
<comment type="cofactor">
    <cofactor evidence="1">
        <name>pyridoxal 5'-phosphate</name>
        <dbReference type="ChEBI" id="CHEBI:597326"/>
    </cofactor>
</comment>
<dbReference type="InterPro" id="IPR000183">
    <property type="entry name" value="Orn/DAP/Arg_de-COase"/>
</dbReference>
<dbReference type="AlphaFoldDB" id="M4ZHD4"/>
<keyword evidence="10" id="KW-1185">Reference proteome</keyword>
<dbReference type="PROSITE" id="PS00879">
    <property type="entry name" value="ODR_DC_2_2"/>
    <property type="match status" value="1"/>
</dbReference>
<protein>
    <recommendedName>
        <fullName evidence="6">ornithine decarboxylase</fullName>
        <ecNumber evidence="6">4.1.1.17</ecNumber>
    </recommendedName>
</protein>
<dbReference type="PROSITE" id="PS00878">
    <property type="entry name" value="ODR_DC_2_1"/>
    <property type="match status" value="1"/>
</dbReference>
<dbReference type="Proteomes" id="UP000011841">
    <property type="component" value="Chromosome"/>
</dbReference>
<dbReference type="GO" id="GO:0033387">
    <property type="term" value="P:putrescine biosynthetic process from arginine, via ornithine"/>
    <property type="evidence" value="ECO:0007669"/>
    <property type="project" value="TreeGrafter"/>
</dbReference>
<dbReference type="PANTHER" id="PTHR11482:SF6">
    <property type="entry name" value="ORNITHINE DECARBOXYLASE 1-RELATED"/>
    <property type="match status" value="1"/>
</dbReference>
<dbReference type="GeneID" id="301820892"/>
<dbReference type="PRINTS" id="PR01179">
    <property type="entry name" value="ODADCRBXLASE"/>
</dbReference>
<dbReference type="SUPFAM" id="SSF50621">
    <property type="entry name" value="Alanine racemase C-terminal domain-like"/>
    <property type="match status" value="1"/>
</dbReference>
<evidence type="ECO:0000259" key="8">
    <source>
        <dbReference type="Pfam" id="PF02784"/>
    </source>
</evidence>
<dbReference type="InterPro" id="IPR029066">
    <property type="entry name" value="PLP-binding_barrel"/>
</dbReference>
<keyword evidence="4" id="KW-0456">Lyase</keyword>
<dbReference type="GO" id="GO:0004586">
    <property type="term" value="F:ornithine decarboxylase activity"/>
    <property type="evidence" value="ECO:0007669"/>
    <property type="project" value="UniProtKB-EC"/>
</dbReference>
<evidence type="ECO:0000256" key="4">
    <source>
        <dbReference type="ARBA" id="ARBA00023239"/>
    </source>
</evidence>
<dbReference type="GO" id="GO:0005737">
    <property type="term" value="C:cytoplasm"/>
    <property type="evidence" value="ECO:0007669"/>
    <property type="project" value="TreeGrafter"/>
</dbReference>
<evidence type="ECO:0000313" key="9">
    <source>
        <dbReference type="EMBL" id="BAM93204.1"/>
    </source>
</evidence>
<dbReference type="KEGG" id="aol:S58_72400"/>
<dbReference type="eggNOG" id="COG0019">
    <property type="taxonomic scope" value="Bacteria"/>
</dbReference>
<dbReference type="InterPro" id="IPR022644">
    <property type="entry name" value="De-COase2_N"/>
</dbReference>
<proteinExistence type="inferred from homology"/>
<evidence type="ECO:0000256" key="7">
    <source>
        <dbReference type="ARBA" id="ARBA00049127"/>
    </source>
</evidence>
<reference evidence="9 10" key="1">
    <citation type="journal article" date="2013" name="Appl. Environ. Microbiol.">
        <title>Genome analysis suggests that the soil oligotrophic bacterium Agromonas oligotrophica (Bradyrhizobium oligotrophicum) is a nitrogen-fixing symbiont of Aeschynomene indica.</title>
        <authorList>
            <person name="Okubo T."/>
            <person name="Fukushima S."/>
            <person name="Itakura M."/>
            <person name="Oshima K."/>
            <person name="Longtonglang A."/>
            <person name="Teaumroong N."/>
            <person name="Mitsui H."/>
            <person name="Hattori M."/>
            <person name="Hattori R."/>
            <person name="Hattori T."/>
            <person name="Minamisawa K."/>
        </authorList>
    </citation>
    <scope>NUCLEOTIDE SEQUENCE [LARGE SCALE GENOMIC DNA]</scope>
    <source>
        <strain evidence="9 10">S58</strain>
    </source>
</reference>
<dbReference type="InterPro" id="IPR009006">
    <property type="entry name" value="Ala_racemase/Decarboxylase_C"/>
</dbReference>
<dbReference type="InterPro" id="IPR002433">
    <property type="entry name" value="Orn_de-COase"/>
</dbReference>
<accession>M4ZHD4</accession>
<name>M4ZHD4_9BRAD</name>
<dbReference type="Gene3D" id="3.20.20.10">
    <property type="entry name" value="Alanine racemase"/>
    <property type="match status" value="1"/>
</dbReference>
<dbReference type="OrthoDB" id="9802147at2"/>
<organism evidence="9 10">
    <name type="scientific">Bradyrhizobium oligotrophicum S58</name>
    <dbReference type="NCBI Taxonomy" id="1245469"/>
    <lineage>
        <taxon>Bacteria</taxon>
        <taxon>Pseudomonadati</taxon>
        <taxon>Pseudomonadota</taxon>
        <taxon>Alphaproteobacteria</taxon>
        <taxon>Hyphomicrobiales</taxon>
        <taxon>Nitrobacteraceae</taxon>
        <taxon>Bradyrhizobium</taxon>
    </lineage>
</organism>
<evidence type="ECO:0000256" key="1">
    <source>
        <dbReference type="ARBA" id="ARBA00001933"/>
    </source>
</evidence>
<comment type="similarity">
    <text evidence="2">Belongs to the Orn/Lys/Arg decarboxylase class-II family.</text>
</comment>
<dbReference type="PANTHER" id="PTHR11482">
    <property type="entry name" value="ARGININE/DIAMINOPIMELATE/ORNITHINE DECARBOXYLASE"/>
    <property type="match status" value="1"/>
</dbReference>
<comment type="catalytic activity">
    <reaction evidence="7">
        <text>L-ornithine + H(+) = putrescine + CO2</text>
        <dbReference type="Rhea" id="RHEA:22964"/>
        <dbReference type="ChEBI" id="CHEBI:15378"/>
        <dbReference type="ChEBI" id="CHEBI:16526"/>
        <dbReference type="ChEBI" id="CHEBI:46911"/>
        <dbReference type="ChEBI" id="CHEBI:326268"/>
        <dbReference type="EC" id="4.1.1.17"/>
    </reaction>
</comment>
<dbReference type="STRING" id="1245469.S58_72400"/>
<dbReference type="SUPFAM" id="SSF51419">
    <property type="entry name" value="PLP-binding barrel"/>
    <property type="match status" value="1"/>
</dbReference>
<feature type="domain" description="Orn/DAP/Arg decarboxylase 2 N-terminal" evidence="8">
    <location>
        <begin position="28"/>
        <end position="260"/>
    </location>
</feature>
<evidence type="ECO:0000256" key="2">
    <source>
        <dbReference type="ARBA" id="ARBA00008872"/>
    </source>
</evidence>
<evidence type="ECO:0000256" key="6">
    <source>
        <dbReference type="ARBA" id="ARBA00034138"/>
    </source>
</evidence>
<dbReference type="PATRIC" id="fig|1245469.3.peg.7399"/>
<dbReference type="RefSeq" id="WP_015670275.1">
    <property type="nucleotide sequence ID" value="NC_020453.1"/>
</dbReference>
<evidence type="ECO:0000256" key="3">
    <source>
        <dbReference type="ARBA" id="ARBA00022898"/>
    </source>
</evidence>
<comment type="pathway">
    <text evidence="5">Amine and polyamine biosynthesis; putrescine biosynthesis via L-ornithine pathway; putrescine from L-ornithine: step 1/1.</text>
</comment>
<dbReference type="EMBL" id="AP012603">
    <property type="protein sequence ID" value="BAM93204.1"/>
    <property type="molecule type" value="Genomic_DNA"/>
</dbReference>
<gene>
    <name evidence="9" type="ORF">S58_72400</name>
</gene>